<evidence type="ECO:0000259" key="12">
    <source>
        <dbReference type="Pfam" id="PF13793"/>
    </source>
</evidence>
<dbReference type="CDD" id="cd06223">
    <property type="entry name" value="PRTases_typeI"/>
    <property type="match status" value="1"/>
</dbReference>
<dbReference type="InterPro" id="IPR000836">
    <property type="entry name" value="PRTase_dom"/>
</dbReference>
<dbReference type="NCBIfam" id="TIGR01251">
    <property type="entry name" value="ribP_PPkin"/>
    <property type="match status" value="1"/>
</dbReference>
<dbReference type="PANTHER" id="PTHR10210:SF32">
    <property type="entry name" value="RIBOSE-PHOSPHATE PYROPHOSPHOKINASE 2"/>
    <property type="match status" value="1"/>
</dbReference>
<dbReference type="Pfam" id="PF13793">
    <property type="entry name" value="Pribosyltran_N"/>
    <property type="match status" value="1"/>
</dbReference>
<dbReference type="GO" id="GO:0000287">
    <property type="term" value="F:magnesium ion binding"/>
    <property type="evidence" value="ECO:0007669"/>
    <property type="project" value="InterPro"/>
</dbReference>
<dbReference type="SMART" id="SM01400">
    <property type="entry name" value="Pribosyltran_N"/>
    <property type="match status" value="1"/>
</dbReference>
<comment type="similarity">
    <text evidence="2">Belongs to the ribose-phosphate pyrophosphokinase family.</text>
</comment>
<reference evidence="13" key="1">
    <citation type="journal article" date="2012" name="Proc. Natl. Acad. Sci. U.S.A.">
        <title>Antigenic diversity is generated by distinct evolutionary mechanisms in African trypanosome species.</title>
        <authorList>
            <person name="Jackson A.P."/>
            <person name="Berry A."/>
            <person name="Aslett M."/>
            <person name="Allison H.C."/>
            <person name="Burton P."/>
            <person name="Vavrova-Anderson J."/>
            <person name="Brown R."/>
            <person name="Browne H."/>
            <person name="Corton N."/>
            <person name="Hauser H."/>
            <person name="Gamble J."/>
            <person name="Gilderthorp R."/>
            <person name="Marcello L."/>
            <person name="McQuillan J."/>
            <person name="Otto T.D."/>
            <person name="Quail M.A."/>
            <person name="Sanders M.J."/>
            <person name="van Tonder A."/>
            <person name="Ginger M.L."/>
            <person name="Field M.C."/>
            <person name="Barry J.D."/>
            <person name="Hertz-Fowler C."/>
            <person name="Berriman M."/>
        </authorList>
    </citation>
    <scope>NUCLEOTIDE SEQUENCE</scope>
    <source>
        <strain evidence="13">IL3000</strain>
    </source>
</reference>
<evidence type="ECO:0000256" key="4">
    <source>
        <dbReference type="ARBA" id="ARBA00022679"/>
    </source>
</evidence>
<organism evidence="13">
    <name type="scientific">Trypanosoma congolense (strain IL3000)</name>
    <dbReference type="NCBI Taxonomy" id="1068625"/>
    <lineage>
        <taxon>Eukaryota</taxon>
        <taxon>Discoba</taxon>
        <taxon>Euglenozoa</taxon>
        <taxon>Kinetoplastea</taxon>
        <taxon>Metakinetoplastina</taxon>
        <taxon>Trypanosomatida</taxon>
        <taxon>Trypanosomatidae</taxon>
        <taxon>Trypanosoma</taxon>
        <taxon>Nannomonas</taxon>
    </lineage>
</organism>
<evidence type="ECO:0000256" key="3">
    <source>
        <dbReference type="ARBA" id="ARBA00013247"/>
    </source>
</evidence>
<evidence type="ECO:0000313" key="13">
    <source>
        <dbReference type="EMBL" id="CCC90599.1"/>
    </source>
</evidence>
<dbReference type="FunFam" id="3.40.50.2020:FF:000007">
    <property type="entry name" value="Ribose-phosphate pyrophosphokinase"/>
    <property type="match status" value="1"/>
</dbReference>
<evidence type="ECO:0000256" key="10">
    <source>
        <dbReference type="ARBA" id="ARBA00022842"/>
    </source>
</evidence>
<dbReference type="GO" id="GO:0002189">
    <property type="term" value="C:ribose phosphate diphosphokinase complex"/>
    <property type="evidence" value="ECO:0007669"/>
    <property type="project" value="TreeGrafter"/>
</dbReference>
<dbReference type="GO" id="GO:0006164">
    <property type="term" value="P:purine nucleotide biosynthetic process"/>
    <property type="evidence" value="ECO:0007669"/>
    <property type="project" value="TreeGrafter"/>
</dbReference>
<evidence type="ECO:0000256" key="2">
    <source>
        <dbReference type="ARBA" id="ARBA00006478"/>
    </source>
</evidence>
<dbReference type="InterPro" id="IPR005946">
    <property type="entry name" value="Rib-P_diPkinase"/>
</dbReference>
<keyword evidence="4" id="KW-0808">Transferase</keyword>
<proteinExistence type="inferred from homology"/>
<dbReference type="VEuPathDB" id="TriTrypDB:TcIL3000_5_3230"/>
<keyword evidence="6" id="KW-0545">Nucleotide biosynthesis</keyword>
<protein>
    <recommendedName>
        <fullName evidence="3">ribose-phosphate diphosphokinase</fullName>
        <ecNumber evidence="3">2.7.6.1</ecNumber>
    </recommendedName>
</protein>
<comment type="pathway">
    <text evidence="1">Metabolic intermediate biosynthesis; 5-phospho-alpha-D-ribose 1-diphosphate biosynthesis; 5-phospho-alpha-D-ribose 1-diphosphate from D-ribose 5-phosphate (route I): step 1/1.</text>
</comment>
<dbReference type="SUPFAM" id="SSF53271">
    <property type="entry name" value="PRTase-like"/>
    <property type="match status" value="2"/>
</dbReference>
<dbReference type="EC" id="2.7.6.1" evidence="3"/>
<keyword evidence="9" id="KW-0067">ATP-binding</keyword>
<sequence>MSGGAISNDQNADVVRQHLTGIKNAYYYNPGNVMAAVHPANGTVSPRPFKGNQPICIVAGNGNRPLAEAVALLLGVPTHQTIVAQRASGEVNVRICESVLGADVYIIQSTSGNALVDVNTALMELLLLVRKMRLSNARRVTAIITFLAYSKRDQKRRIRSTISSSAVAQMLTTVGVDRITTLDLHTGQIQGFFGNTPLDNLEVHQEFAKYLHSQSWFDRNNMTIVALSAGSIERARLLADTLNVDRIATVLLRRATTSALSLQCVGEVKGCICVIVEDICDTVEVLVKGSELLKQLGAAKVAACCTHGILSPSCYQLLNECDALSELVVTDSIPQEEHQKLVPKLRVLTVAPLIATVILKHTQDESFAPLLEQKEFEGTKCSAVSA</sequence>
<dbReference type="AlphaFoldDB" id="G0ULT7"/>
<comment type="catalytic activity">
    <reaction evidence="11">
        <text>D-ribose 5-phosphate + ATP = 5-phospho-alpha-D-ribose 1-diphosphate + AMP + H(+)</text>
        <dbReference type="Rhea" id="RHEA:15609"/>
        <dbReference type="ChEBI" id="CHEBI:15378"/>
        <dbReference type="ChEBI" id="CHEBI:30616"/>
        <dbReference type="ChEBI" id="CHEBI:58017"/>
        <dbReference type="ChEBI" id="CHEBI:78346"/>
        <dbReference type="ChEBI" id="CHEBI:456215"/>
        <dbReference type="EC" id="2.7.6.1"/>
    </reaction>
</comment>
<gene>
    <name evidence="13" type="ORF">TCIL3000_5_3230</name>
</gene>
<dbReference type="Gene3D" id="3.40.50.2020">
    <property type="match status" value="2"/>
</dbReference>
<dbReference type="InterPro" id="IPR029099">
    <property type="entry name" value="Pribosyltran_N"/>
</dbReference>
<name>G0ULT7_TRYCI</name>
<evidence type="ECO:0000256" key="11">
    <source>
        <dbReference type="ARBA" id="ARBA00049535"/>
    </source>
</evidence>
<evidence type="ECO:0000256" key="8">
    <source>
        <dbReference type="ARBA" id="ARBA00022777"/>
    </source>
</evidence>
<accession>G0ULT7</accession>
<dbReference type="GO" id="GO:0005524">
    <property type="term" value="F:ATP binding"/>
    <property type="evidence" value="ECO:0007669"/>
    <property type="project" value="UniProtKB-KW"/>
</dbReference>
<dbReference type="PANTHER" id="PTHR10210">
    <property type="entry name" value="RIBOSE-PHOSPHATE DIPHOSPHOKINASE FAMILY MEMBER"/>
    <property type="match status" value="1"/>
</dbReference>
<dbReference type="EMBL" id="HE575318">
    <property type="protein sequence ID" value="CCC90599.1"/>
    <property type="molecule type" value="Genomic_DNA"/>
</dbReference>
<dbReference type="GO" id="GO:0005737">
    <property type="term" value="C:cytoplasm"/>
    <property type="evidence" value="ECO:0007669"/>
    <property type="project" value="TreeGrafter"/>
</dbReference>
<evidence type="ECO:0000256" key="9">
    <source>
        <dbReference type="ARBA" id="ARBA00022840"/>
    </source>
</evidence>
<keyword evidence="7" id="KW-0547">Nucleotide-binding</keyword>
<dbReference type="Pfam" id="PF14572">
    <property type="entry name" value="Pribosyl_synth"/>
    <property type="match status" value="1"/>
</dbReference>
<evidence type="ECO:0000256" key="6">
    <source>
        <dbReference type="ARBA" id="ARBA00022727"/>
    </source>
</evidence>
<keyword evidence="10" id="KW-0460">Magnesium</keyword>
<evidence type="ECO:0000256" key="5">
    <source>
        <dbReference type="ARBA" id="ARBA00022723"/>
    </source>
</evidence>
<evidence type="ECO:0000256" key="1">
    <source>
        <dbReference type="ARBA" id="ARBA00004996"/>
    </source>
</evidence>
<keyword evidence="8" id="KW-0418">Kinase</keyword>
<dbReference type="GO" id="GO:0016301">
    <property type="term" value="F:kinase activity"/>
    <property type="evidence" value="ECO:0007669"/>
    <property type="project" value="UniProtKB-KW"/>
</dbReference>
<evidence type="ECO:0000256" key="7">
    <source>
        <dbReference type="ARBA" id="ARBA00022741"/>
    </source>
</evidence>
<feature type="domain" description="Ribose-phosphate pyrophosphokinase N-terminal" evidence="12">
    <location>
        <begin position="55"/>
        <end position="175"/>
    </location>
</feature>
<dbReference type="GO" id="GO:0006015">
    <property type="term" value="P:5-phosphoribose 1-diphosphate biosynthetic process"/>
    <property type="evidence" value="ECO:0007669"/>
    <property type="project" value="TreeGrafter"/>
</dbReference>
<dbReference type="InterPro" id="IPR029057">
    <property type="entry name" value="PRTase-like"/>
</dbReference>
<dbReference type="GO" id="GO:0004749">
    <property type="term" value="F:ribose phosphate diphosphokinase activity"/>
    <property type="evidence" value="ECO:0007669"/>
    <property type="project" value="UniProtKB-EC"/>
</dbReference>
<keyword evidence="5" id="KW-0479">Metal-binding</keyword>